<proteinExistence type="predicted"/>
<organism evidence="1 2">
    <name type="scientific">Nocardioides aquiterrae</name>
    <dbReference type="NCBI Taxonomy" id="203799"/>
    <lineage>
        <taxon>Bacteria</taxon>
        <taxon>Bacillati</taxon>
        <taxon>Actinomycetota</taxon>
        <taxon>Actinomycetes</taxon>
        <taxon>Propionibacteriales</taxon>
        <taxon>Nocardioidaceae</taxon>
        <taxon>Nocardioides</taxon>
    </lineage>
</organism>
<comment type="caution">
    <text evidence="1">The sequence shown here is derived from an EMBL/GenBank/DDBJ whole genome shotgun (WGS) entry which is preliminary data.</text>
</comment>
<protein>
    <submittedName>
        <fullName evidence="1">Uncharacterized protein</fullName>
    </submittedName>
</protein>
<dbReference type="Proteomes" id="UP001499979">
    <property type="component" value="Unassembled WGS sequence"/>
</dbReference>
<evidence type="ECO:0000313" key="2">
    <source>
        <dbReference type="Proteomes" id="UP001499979"/>
    </source>
</evidence>
<evidence type="ECO:0000313" key="1">
    <source>
        <dbReference type="EMBL" id="GAA1131677.1"/>
    </source>
</evidence>
<gene>
    <name evidence="1" type="ORF">GCM10009606_09740</name>
</gene>
<name>A0ABN1UC27_9ACTN</name>
<accession>A0ABN1UC27</accession>
<reference evidence="1 2" key="1">
    <citation type="journal article" date="2019" name="Int. J. Syst. Evol. Microbiol.">
        <title>The Global Catalogue of Microorganisms (GCM) 10K type strain sequencing project: providing services to taxonomists for standard genome sequencing and annotation.</title>
        <authorList>
            <consortium name="The Broad Institute Genomics Platform"/>
            <consortium name="The Broad Institute Genome Sequencing Center for Infectious Disease"/>
            <person name="Wu L."/>
            <person name="Ma J."/>
        </authorList>
    </citation>
    <scope>NUCLEOTIDE SEQUENCE [LARGE SCALE GENOMIC DNA]</scope>
    <source>
        <strain evidence="1 2">JCM 11813</strain>
    </source>
</reference>
<dbReference type="EMBL" id="BAAAJE010000002">
    <property type="protein sequence ID" value="GAA1131677.1"/>
    <property type="molecule type" value="Genomic_DNA"/>
</dbReference>
<sequence>MTGGWAGQAPGMSWEEDVFALLDDLEQQAEAAYAAERDAELADRSRAAYREVTLASRLMASAGEEVLLDVTGVGPVGGVLERVGDGWCLVAGPAQDWVVHLAAVGSVAGAVERSVPEVAWSPVARLGLGSALRRIADAGERCVLHLVDGSTYDGTPRRIGADFVEVAVGEGRLVLVTFASLAAVQSRE</sequence>
<keyword evidence="2" id="KW-1185">Reference proteome</keyword>